<dbReference type="Gene3D" id="3.40.50.2300">
    <property type="match status" value="2"/>
</dbReference>
<accession>A0ABU1AFP6</accession>
<keyword evidence="3" id="KW-0238">DNA-binding</keyword>
<gene>
    <name evidence="6" type="ORF">QEH59_00825</name>
</gene>
<proteinExistence type="predicted"/>
<keyword evidence="1" id="KW-0678">Repressor</keyword>
<protein>
    <submittedName>
        <fullName evidence="6">Substrate-binding domain-containing protein</fullName>
    </submittedName>
</protein>
<keyword evidence="7" id="KW-1185">Reference proteome</keyword>
<dbReference type="RefSeq" id="WP_308983457.1">
    <property type="nucleotide sequence ID" value="NZ_JARXIC010000001.1"/>
</dbReference>
<dbReference type="CDD" id="cd06267">
    <property type="entry name" value="PBP1_LacI_sugar_binding-like"/>
    <property type="match status" value="1"/>
</dbReference>
<evidence type="ECO:0000313" key="6">
    <source>
        <dbReference type="EMBL" id="MDQ8192948.1"/>
    </source>
</evidence>
<evidence type="ECO:0000256" key="1">
    <source>
        <dbReference type="ARBA" id="ARBA00022491"/>
    </source>
</evidence>
<keyword evidence="2" id="KW-0805">Transcription regulation</keyword>
<dbReference type="InterPro" id="IPR028082">
    <property type="entry name" value="Peripla_BP_I"/>
</dbReference>
<dbReference type="Pfam" id="PF13377">
    <property type="entry name" value="Peripla_BP_3"/>
    <property type="match status" value="1"/>
</dbReference>
<name>A0ABU1AFP6_9BACT</name>
<organism evidence="6 7">
    <name type="scientific">Thalassobacterium sedimentorum</name>
    <dbReference type="NCBI Taxonomy" id="3041258"/>
    <lineage>
        <taxon>Bacteria</taxon>
        <taxon>Pseudomonadati</taxon>
        <taxon>Verrucomicrobiota</taxon>
        <taxon>Opitutia</taxon>
        <taxon>Puniceicoccales</taxon>
        <taxon>Coraliomargaritaceae</taxon>
        <taxon>Thalassobacterium</taxon>
    </lineage>
</organism>
<comment type="caution">
    <text evidence="6">The sequence shown here is derived from an EMBL/GenBank/DDBJ whole genome shotgun (WGS) entry which is preliminary data.</text>
</comment>
<evidence type="ECO:0000256" key="4">
    <source>
        <dbReference type="ARBA" id="ARBA00023163"/>
    </source>
</evidence>
<reference evidence="6 7" key="1">
    <citation type="submission" date="2023-04" db="EMBL/GenBank/DDBJ databases">
        <title>A novel bacteria isolated from coastal sediment.</title>
        <authorList>
            <person name="Liu X.-J."/>
            <person name="Du Z.-J."/>
        </authorList>
    </citation>
    <scope>NUCLEOTIDE SEQUENCE [LARGE SCALE GENOMIC DNA]</scope>
    <source>
        <strain evidence="6 7">SDUM461004</strain>
    </source>
</reference>
<dbReference type="SUPFAM" id="SSF53822">
    <property type="entry name" value="Periplasmic binding protein-like I"/>
    <property type="match status" value="1"/>
</dbReference>
<dbReference type="PANTHER" id="PTHR30146">
    <property type="entry name" value="LACI-RELATED TRANSCRIPTIONAL REPRESSOR"/>
    <property type="match status" value="1"/>
</dbReference>
<evidence type="ECO:0000256" key="3">
    <source>
        <dbReference type="ARBA" id="ARBA00023125"/>
    </source>
</evidence>
<dbReference type="Proteomes" id="UP001243717">
    <property type="component" value="Unassembled WGS sequence"/>
</dbReference>
<keyword evidence="4" id="KW-0804">Transcription</keyword>
<evidence type="ECO:0000256" key="2">
    <source>
        <dbReference type="ARBA" id="ARBA00023015"/>
    </source>
</evidence>
<dbReference type="EMBL" id="JARXIC010000001">
    <property type="protein sequence ID" value="MDQ8192948.1"/>
    <property type="molecule type" value="Genomic_DNA"/>
</dbReference>
<evidence type="ECO:0000313" key="7">
    <source>
        <dbReference type="Proteomes" id="UP001243717"/>
    </source>
</evidence>
<dbReference type="InterPro" id="IPR046335">
    <property type="entry name" value="LacI/GalR-like_sensor"/>
</dbReference>
<dbReference type="PANTHER" id="PTHR30146:SF148">
    <property type="entry name" value="HTH-TYPE TRANSCRIPTIONAL REPRESSOR PURR-RELATED"/>
    <property type="match status" value="1"/>
</dbReference>
<evidence type="ECO:0000259" key="5">
    <source>
        <dbReference type="Pfam" id="PF13377"/>
    </source>
</evidence>
<sequence length="102" mass="11084">MNASQLVELVFNYMGAFTASTRPAALLCGNDMIAIATLKALYRLSLNVADDVAIVSYDGIDMAELITPSLTTLHQPQEQIASDVVDLMISRIQKGARLQRSI</sequence>
<feature type="domain" description="Transcriptional regulator LacI/GalR-like sensor" evidence="5">
    <location>
        <begin position="19"/>
        <end position="96"/>
    </location>
</feature>